<name>A0A1H2TA62_9BACI</name>
<dbReference type="AlphaFoldDB" id="A0A1H2TA62"/>
<dbReference type="SMART" id="SM00460">
    <property type="entry name" value="TGc"/>
    <property type="match status" value="1"/>
</dbReference>
<dbReference type="InterPro" id="IPR038765">
    <property type="entry name" value="Papain-like_cys_pep_sf"/>
</dbReference>
<accession>A0A1H2TA62</accession>
<evidence type="ECO:0000259" key="2">
    <source>
        <dbReference type="SMART" id="SM00460"/>
    </source>
</evidence>
<dbReference type="PANTHER" id="PTHR33490:SF3">
    <property type="entry name" value="CONSERVED INTEGRAL MEMBRANE PROTEIN"/>
    <property type="match status" value="1"/>
</dbReference>
<dbReference type="InterPro" id="IPR002931">
    <property type="entry name" value="Transglutaminase-like"/>
</dbReference>
<dbReference type="STRING" id="1122204.SAMN05421781_1307"/>
<dbReference type="Gene3D" id="3.10.620.30">
    <property type="match status" value="1"/>
</dbReference>
<dbReference type="Proteomes" id="UP000199488">
    <property type="component" value="Unassembled WGS sequence"/>
</dbReference>
<keyword evidence="1" id="KW-0812">Transmembrane</keyword>
<dbReference type="Pfam" id="PF01841">
    <property type="entry name" value="Transglut_core"/>
    <property type="match status" value="1"/>
</dbReference>
<dbReference type="PANTHER" id="PTHR33490">
    <property type="entry name" value="BLR5614 PROTEIN-RELATED"/>
    <property type="match status" value="1"/>
</dbReference>
<feature type="transmembrane region" description="Helical" evidence="1">
    <location>
        <begin position="6"/>
        <end position="23"/>
    </location>
</feature>
<keyword evidence="1" id="KW-1133">Transmembrane helix</keyword>
<evidence type="ECO:0000313" key="4">
    <source>
        <dbReference type="Proteomes" id="UP000199488"/>
    </source>
</evidence>
<organism evidence="3 4">
    <name type="scientific">Marinococcus luteus</name>
    <dbReference type="NCBI Taxonomy" id="1122204"/>
    <lineage>
        <taxon>Bacteria</taxon>
        <taxon>Bacillati</taxon>
        <taxon>Bacillota</taxon>
        <taxon>Bacilli</taxon>
        <taxon>Bacillales</taxon>
        <taxon>Bacillaceae</taxon>
        <taxon>Marinococcus</taxon>
    </lineage>
</organism>
<evidence type="ECO:0000313" key="3">
    <source>
        <dbReference type="EMBL" id="SDW40647.1"/>
    </source>
</evidence>
<keyword evidence="1" id="KW-0472">Membrane</keyword>
<reference evidence="3 4" key="1">
    <citation type="submission" date="2016-10" db="EMBL/GenBank/DDBJ databases">
        <authorList>
            <person name="de Groot N.N."/>
        </authorList>
    </citation>
    <scope>NUCLEOTIDE SEQUENCE [LARGE SCALE GENOMIC DNA]</scope>
    <source>
        <strain evidence="3 4">DSM 23126</strain>
    </source>
</reference>
<sequence length="227" mass="26240">MRRRTGGGLFFLYLNALISIIIHRGKGEYMKKYLQPTYDVNYKAESIQQKAAELFFPEMNEKEKIEAAYIFVRDEVSHSWDIQGKTVTRRASKVLKYREGICWSKSHLLAALLRSEGIPCGFCYQRLTLFNKPADGYCIHALNAVYLADGDKWVRLDARGNKPGIDAQFFTDKEQLAFSVEETKDERDYPGIYADPPAELLDVLERHEDPVYMYRYALPESLSVKMN</sequence>
<dbReference type="SUPFAM" id="SSF54001">
    <property type="entry name" value="Cysteine proteinases"/>
    <property type="match status" value="1"/>
</dbReference>
<proteinExistence type="predicted"/>
<dbReference type="EMBL" id="FNNC01000002">
    <property type="protein sequence ID" value="SDW40647.1"/>
    <property type="molecule type" value="Genomic_DNA"/>
</dbReference>
<feature type="domain" description="Transglutaminase-like" evidence="2">
    <location>
        <begin position="94"/>
        <end position="160"/>
    </location>
</feature>
<protein>
    <submittedName>
        <fullName evidence="3">Transglutaminase-like superfamily protein</fullName>
    </submittedName>
</protein>
<keyword evidence="4" id="KW-1185">Reference proteome</keyword>
<gene>
    <name evidence="3" type="ORF">SAMN05421781_1307</name>
</gene>
<evidence type="ECO:0000256" key="1">
    <source>
        <dbReference type="SAM" id="Phobius"/>
    </source>
</evidence>